<comment type="caution">
    <text evidence="7">The sequence shown here is derived from an EMBL/GenBank/DDBJ whole genome shotgun (WGS) entry which is preliminary data.</text>
</comment>
<keyword evidence="3 6" id="KW-0812">Transmembrane</keyword>
<dbReference type="Pfam" id="PF07690">
    <property type="entry name" value="MFS_1"/>
    <property type="match status" value="1"/>
</dbReference>
<feature type="transmembrane region" description="Helical" evidence="6">
    <location>
        <begin position="243"/>
        <end position="260"/>
    </location>
</feature>
<dbReference type="PANTHER" id="PTHR43124:SF3">
    <property type="entry name" value="CHLORAMPHENICOL EFFLUX PUMP RV0191"/>
    <property type="match status" value="1"/>
</dbReference>
<feature type="transmembrane region" description="Helical" evidence="6">
    <location>
        <begin position="296"/>
        <end position="317"/>
    </location>
</feature>
<evidence type="ECO:0000256" key="5">
    <source>
        <dbReference type="ARBA" id="ARBA00023136"/>
    </source>
</evidence>
<dbReference type="RefSeq" id="WP_040047925.1">
    <property type="nucleotide sequence ID" value="NZ_JWIR02000021.1"/>
</dbReference>
<feature type="transmembrane region" description="Helical" evidence="6">
    <location>
        <begin position="134"/>
        <end position="155"/>
    </location>
</feature>
<feature type="transmembrane region" description="Helical" evidence="6">
    <location>
        <begin position="360"/>
        <end position="381"/>
    </location>
</feature>
<name>A0A0F5I8E1_BACTR</name>
<evidence type="ECO:0000256" key="3">
    <source>
        <dbReference type="ARBA" id="ARBA00022692"/>
    </source>
</evidence>
<feature type="transmembrane region" description="Helical" evidence="6">
    <location>
        <begin position="93"/>
        <end position="114"/>
    </location>
</feature>
<dbReference type="PANTHER" id="PTHR43124">
    <property type="entry name" value="PURINE EFFLUX PUMP PBUE"/>
    <property type="match status" value="1"/>
</dbReference>
<feature type="transmembrane region" description="Helical" evidence="6">
    <location>
        <begin position="329"/>
        <end position="354"/>
    </location>
</feature>
<evidence type="ECO:0000256" key="4">
    <source>
        <dbReference type="ARBA" id="ARBA00022989"/>
    </source>
</evidence>
<organism evidence="7 8">
    <name type="scientific">Bacillus thermotolerans</name>
    <name type="common">Quasibacillus thermotolerans</name>
    <dbReference type="NCBI Taxonomy" id="1221996"/>
    <lineage>
        <taxon>Bacteria</taxon>
        <taxon>Bacillati</taxon>
        <taxon>Bacillota</taxon>
        <taxon>Bacilli</taxon>
        <taxon>Bacillales</taxon>
        <taxon>Bacillaceae</taxon>
        <taxon>Bacillus</taxon>
    </lineage>
</organism>
<feature type="transmembrane region" description="Helical" evidence="6">
    <location>
        <begin position="41"/>
        <end position="62"/>
    </location>
</feature>
<evidence type="ECO:0000256" key="6">
    <source>
        <dbReference type="SAM" id="Phobius"/>
    </source>
</evidence>
<gene>
    <name evidence="7" type="ORF">QY95_00679</name>
</gene>
<dbReference type="SUPFAM" id="SSF103473">
    <property type="entry name" value="MFS general substrate transporter"/>
    <property type="match status" value="1"/>
</dbReference>
<reference evidence="7" key="1">
    <citation type="submission" date="2015-02" db="EMBL/GenBank/DDBJ databases">
        <title>Genome Assembly of Bacillaceae bacterium MTCC 8252.</title>
        <authorList>
            <person name="Verma A."/>
            <person name="Khatri I."/>
            <person name="Mual P."/>
            <person name="Subramanian S."/>
            <person name="Krishnamurthi S."/>
        </authorList>
    </citation>
    <scope>NUCLEOTIDE SEQUENCE [LARGE SCALE GENOMIC DNA]</scope>
    <source>
        <strain evidence="7">MTCC 8252</strain>
    </source>
</reference>
<comment type="subcellular location">
    <subcellularLocation>
        <location evidence="1">Cell membrane</location>
        <topology evidence="1">Multi-pass membrane protein</topology>
    </subcellularLocation>
</comment>
<evidence type="ECO:0000313" key="8">
    <source>
        <dbReference type="Proteomes" id="UP000031563"/>
    </source>
</evidence>
<dbReference type="InterPro" id="IPR050189">
    <property type="entry name" value="MFS_Efflux_Transporters"/>
</dbReference>
<dbReference type="Gene3D" id="1.20.1250.20">
    <property type="entry name" value="MFS general substrate transporter like domains"/>
    <property type="match status" value="2"/>
</dbReference>
<evidence type="ECO:0000256" key="1">
    <source>
        <dbReference type="ARBA" id="ARBA00004651"/>
    </source>
</evidence>
<dbReference type="OrthoDB" id="8579878at2"/>
<keyword evidence="4 6" id="KW-1133">Transmembrane helix</keyword>
<feature type="transmembrane region" description="Helical" evidence="6">
    <location>
        <begin position="272"/>
        <end position="290"/>
    </location>
</feature>
<dbReference type="STRING" id="1221996.QY95_00679"/>
<dbReference type="EMBL" id="JWIR02000021">
    <property type="protein sequence ID" value="KKB41535.1"/>
    <property type="molecule type" value="Genomic_DNA"/>
</dbReference>
<dbReference type="CDD" id="cd06174">
    <property type="entry name" value="MFS"/>
    <property type="match status" value="1"/>
</dbReference>
<dbReference type="Proteomes" id="UP000031563">
    <property type="component" value="Unassembled WGS sequence"/>
</dbReference>
<dbReference type="InterPro" id="IPR011701">
    <property type="entry name" value="MFS"/>
</dbReference>
<feature type="transmembrane region" description="Helical" evidence="6">
    <location>
        <begin position="161"/>
        <end position="181"/>
    </location>
</feature>
<dbReference type="GO" id="GO:0022857">
    <property type="term" value="F:transmembrane transporter activity"/>
    <property type="evidence" value="ECO:0007669"/>
    <property type="project" value="InterPro"/>
</dbReference>
<keyword evidence="5 6" id="KW-0472">Membrane</keyword>
<feature type="transmembrane region" description="Helical" evidence="6">
    <location>
        <begin position="7"/>
        <end position="26"/>
    </location>
</feature>
<evidence type="ECO:0000256" key="2">
    <source>
        <dbReference type="ARBA" id="ARBA00022475"/>
    </source>
</evidence>
<proteinExistence type="predicted"/>
<dbReference type="InterPro" id="IPR036259">
    <property type="entry name" value="MFS_trans_sf"/>
</dbReference>
<keyword evidence="2" id="KW-1003">Cell membrane</keyword>
<protein>
    <submittedName>
        <fullName evidence="7">Siderophore related permease</fullName>
    </submittedName>
</protein>
<dbReference type="GO" id="GO:0005886">
    <property type="term" value="C:plasma membrane"/>
    <property type="evidence" value="ECO:0007669"/>
    <property type="project" value="UniProtKB-SubCell"/>
</dbReference>
<dbReference type="AlphaFoldDB" id="A0A0F5I8E1"/>
<accession>A0A0F5I8E1</accession>
<sequence>MTKEKSFVYSCLLFTLVSEMLLSPFYPQLFSQYFRVDGVEATSLFIVCCRLVVIVMTPLWAVASRKWGFKRLVTGALVVMAGCKLLLPSVDTFTQFLAVSLLLLFFQSIIYLLYPTIVASSRSDQEKVRATTTYLFVFHGSVIVSGIVGSFLISHPLPLDIYYLFACIDLLLAVVSCFIIWHQPSPSEEKGKRAVLYKEGKRQGEFFIYLFVVFFFYIGHHTIRPYFTAFLEADYTVSEQEMSLLYVMPSLTAVVLQFMMPKRILHSHVKGLLIGLTVVTSGLLLVQAAVESYLVFIIIRIAYSLCFFISLAAMDIFFFRSGIGERSPLLYSVVSSVQNAALLFAPTAAFLAIQSSSMKGPFLLGGFLLIGAAVCMCLLFIKSLTPVYQLRKGVNRREYL</sequence>
<feature type="transmembrane region" description="Helical" evidence="6">
    <location>
        <begin position="206"/>
        <end position="223"/>
    </location>
</feature>
<evidence type="ECO:0000313" key="7">
    <source>
        <dbReference type="EMBL" id="KKB41535.1"/>
    </source>
</evidence>
<keyword evidence="8" id="KW-1185">Reference proteome</keyword>
<feature type="transmembrane region" description="Helical" evidence="6">
    <location>
        <begin position="69"/>
        <end position="87"/>
    </location>
</feature>